<dbReference type="GO" id="GO:0005737">
    <property type="term" value="C:cytoplasm"/>
    <property type="evidence" value="ECO:0007669"/>
    <property type="project" value="UniProtKB-SubCell"/>
</dbReference>
<accession>A0A1I7JEC6</accession>
<dbReference type="OrthoDB" id="9779408at2"/>
<dbReference type="Gene3D" id="2.70.98.10">
    <property type="match status" value="1"/>
</dbReference>
<dbReference type="STRING" id="1035707.SAMN05216552_101153"/>
<dbReference type="RefSeq" id="WP_093556100.1">
    <property type="nucleotide sequence ID" value="NZ_FPBO01000011.1"/>
</dbReference>
<dbReference type="InterPro" id="IPR014718">
    <property type="entry name" value="GH-type_carb-bd"/>
</dbReference>
<dbReference type="GO" id="GO:0004034">
    <property type="term" value="F:aldose 1-epimerase activity"/>
    <property type="evidence" value="ECO:0007669"/>
    <property type="project" value="UniProtKB-EC"/>
</dbReference>
<dbReference type="Proteomes" id="UP000199391">
    <property type="component" value="Unassembled WGS sequence"/>
</dbReference>
<feature type="binding site" evidence="12">
    <location>
        <begin position="183"/>
        <end position="185"/>
    </location>
    <ligand>
        <name>beta-D-galactose</name>
        <dbReference type="ChEBI" id="CHEBI:27667"/>
    </ligand>
</feature>
<evidence type="ECO:0000256" key="1">
    <source>
        <dbReference type="ARBA" id="ARBA00004496"/>
    </source>
</evidence>
<evidence type="ECO:0000256" key="6">
    <source>
        <dbReference type="ARBA" id="ARBA00022553"/>
    </source>
</evidence>
<dbReference type="InterPro" id="IPR047215">
    <property type="entry name" value="Galactose_mutarotase-like"/>
</dbReference>
<keyword evidence="7 9" id="KW-0413">Isomerase</keyword>
<evidence type="ECO:0000256" key="11">
    <source>
        <dbReference type="PIRSR" id="PIRSR005096-2"/>
    </source>
</evidence>
<feature type="active site" description="Proton donor" evidence="10">
    <location>
        <position position="183"/>
    </location>
</feature>
<reference evidence="14" key="1">
    <citation type="submission" date="2016-10" db="EMBL/GenBank/DDBJ databases">
        <authorList>
            <person name="Varghese N."/>
            <person name="Submissions S."/>
        </authorList>
    </citation>
    <scope>NUCLEOTIDE SEQUENCE [LARGE SCALE GENOMIC DNA]</scope>
    <source>
        <strain evidence="14">CGMCC 1.11014</strain>
    </source>
</reference>
<evidence type="ECO:0000256" key="2">
    <source>
        <dbReference type="ARBA" id="ARBA00005028"/>
    </source>
</evidence>
<evidence type="ECO:0000256" key="4">
    <source>
        <dbReference type="ARBA" id="ARBA00011245"/>
    </source>
</evidence>
<dbReference type="UniPathway" id="UPA00242"/>
<comment type="catalytic activity">
    <reaction evidence="9">
        <text>alpha-D-glucose = beta-D-glucose</text>
        <dbReference type="Rhea" id="RHEA:10264"/>
        <dbReference type="ChEBI" id="CHEBI:15903"/>
        <dbReference type="ChEBI" id="CHEBI:17925"/>
        <dbReference type="EC" id="5.1.3.3"/>
    </reaction>
</comment>
<dbReference type="EMBL" id="FPBO01000011">
    <property type="protein sequence ID" value="SFU83527.1"/>
    <property type="molecule type" value="Genomic_DNA"/>
</dbReference>
<evidence type="ECO:0000256" key="12">
    <source>
        <dbReference type="PIRSR" id="PIRSR005096-3"/>
    </source>
</evidence>
<protein>
    <recommendedName>
        <fullName evidence="9">Aldose 1-epimerase</fullName>
        <ecNumber evidence="9">5.1.3.3</ecNumber>
    </recommendedName>
</protein>
<dbReference type="PIRSF" id="PIRSF005096">
    <property type="entry name" value="GALM"/>
    <property type="match status" value="1"/>
</dbReference>
<feature type="active site" description="Proton acceptor" evidence="10">
    <location>
        <position position="318"/>
    </location>
</feature>
<dbReference type="GO" id="GO:0033499">
    <property type="term" value="P:galactose catabolic process via UDP-galactose, Leloir pathway"/>
    <property type="evidence" value="ECO:0007669"/>
    <property type="project" value="TreeGrafter"/>
</dbReference>
<comment type="similarity">
    <text evidence="3 9">Belongs to the aldose epimerase family.</text>
</comment>
<evidence type="ECO:0000256" key="5">
    <source>
        <dbReference type="ARBA" id="ARBA00022490"/>
    </source>
</evidence>
<dbReference type="CDD" id="cd09019">
    <property type="entry name" value="galactose_mutarotase_like"/>
    <property type="match status" value="1"/>
</dbReference>
<dbReference type="AlphaFoldDB" id="A0A1I7JEC6"/>
<dbReference type="PANTHER" id="PTHR10091">
    <property type="entry name" value="ALDOSE-1-EPIMERASE"/>
    <property type="match status" value="1"/>
</dbReference>
<sequence>MTKHSITEAPFGATPDGVAVSLYTLTNAAGMTVKITNYGGIVTELHVPDRDGRLADVTHGFDSVEPYCGDVPYFGALIGRYGNRIAGGRFELDGETVQLDVNNGANHLHGGALGFHKRVWSARPSVGADAACLTLAYLSKDGEQGYPGNLQVEVVYELNNANELRVRYRATTDKPTLCNLTQHAYFNLAGEGDILGHELKIYADRYTPIDAASIPLGELSEVAGTPFDFRNKRKIGERIDADDQQLRNGLGYDHNWVLNKPAPGLLALAAKLRDPASGRVMELYTREPGLQFYSGNFLDGTLKGKGRGYGHRSGLCLEPQHYPDSPNNPSWPSTVLRPGETYSTESLYRFSAD</sequence>
<dbReference type="EC" id="5.1.3.3" evidence="9"/>
<dbReference type="GO" id="GO:0030246">
    <property type="term" value="F:carbohydrate binding"/>
    <property type="evidence" value="ECO:0007669"/>
    <property type="project" value="InterPro"/>
</dbReference>
<keyword evidence="8 9" id="KW-0119">Carbohydrate metabolism</keyword>
<dbReference type="InterPro" id="IPR015443">
    <property type="entry name" value="Aldose_1-epimerase"/>
</dbReference>
<dbReference type="SUPFAM" id="SSF74650">
    <property type="entry name" value="Galactose mutarotase-like"/>
    <property type="match status" value="1"/>
</dbReference>
<keyword evidence="5" id="KW-0963">Cytoplasm</keyword>
<comment type="pathway">
    <text evidence="2 9">Carbohydrate metabolism; hexose metabolism.</text>
</comment>
<keyword evidence="6" id="KW-0597">Phosphoprotein</keyword>
<dbReference type="InterPro" id="IPR011013">
    <property type="entry name" value="Gal_mutarotase_sf_dom"/>
</dbReference>
<dbReference type="FunFam" id="2.70.98.10:FF:000003">
    <property type="entry name" value="Aldose 1-epimerase"/>
    <property type="match status" value="1"/>
</dbReference>
<comment type="subcellular location">
    <subcellularLocation>
        <location evidence="1">Cytoplasm</location>
    </subcellularLocation>
</comment>
<dbReference type="NCBIfam" id="NF008277">
    <property type="entry name" value="PRK11055.1"/>
    <property type="match status" value="1"/>
</dbReference>
<dbReference type="InterPro" id="IPR008183">
    <property type="entry name" value="Aldose_1/G6P_1-epimerase"/>
</dbReference>
<name>A0A1I7JEC6_9BURK</name>
<evidence type="ECO:0000256" key="7">
    <source>
        <dbReference type="ARBA" id="ARBA00023235"/>
    </source>
</evidence>
<proteinExistence type="inferred from homology"/>
<evidence type="ECO:0000256" key="10">
    <source>
        <dbReference type="PIRSR" id="PIRSR005096-1"/>
    </source>
</evidence>
<evidence type="ECO:0000256" key="9">
    <source>
        <dbReference type="PIRNR" id="PIRNR005096"/>
    </source>
</evidence>
<feature type="binding site" evidence="11">
    <location>
        <position position="253"/>
    </location>
    <ligand>
        <name>beta-D-galactose</name>
        <dbReference type="ChEBI" id="CHEBI:27667"/>
    </ligand>
</feature>
<dbReference type="Pfam" id="PF01263">
    <property type="entry name" value="Aldose_epim"/>
    <property type="match status" value="1"/>
</dbReference>
<gene>
    <name evidence="13" type="ORF">SAMN05216552_101153</name>
</gene>
<comment type="subunit">
    <text evidence="4">Monomer.</text>
</comment>
<organism evidence="13 14">
    <name type="scientific">Pseudoduganella namucuonensis</name>
    <dbReference type="NCBI Taxonomy" id="1035707"/>
    <lineage>
        <taxon>Bacteria</taxon>
        <taxon>Pseudomonadati</taxon>
        <taxon>Pseudomonadota</taxon>
        <taxon>Betaproteobacteria</taxon>
        <taxon>Burkholderiales</taxon>
        <taxon>Oxalobacteraceae</taxon>
        <taxon>Telluria group</taxon>
        <taxon>Pseudoduganella</taxon>
    </lineage>
</organism>
<feature type="binding site" evidence="12">
    <location>
        <begin position="83"/>
        <end position="84"/>
    </location>
    <ligand>
        <name>beta-D-galactose</name>
        <dbReference type="ChEBI" id="CHEBI:27667"/>
    </ligand>
</feature>
<dbReference type="GO" id="GO:0006006">
    <property type="term" value="P:glucose metabolic process"/>
    <property type="evidence" value="ECO:0007669"/>
    <property type="project" value="TreeGrafter"/>
</dbReference>
<evidence type="ECO:0000256" key="3">
    <source>
        <dbReference type="ARBA" id="ARBA00006206"/>
    </source>
</evidence>
<evidence type="ECO:0000256" key="8">
    <source>
        <dbReference type="ARBA" id="ARBA00023277"/>
    </source>
</evidence>
<evidence type="ECO:0000313" key="13">
    <source>
        <dbReference type="EMBL" id="SFU83527.1"/>
    </source>
</evidence>
<evidence type="ECO:0000313" key="14">
    <source>
        <dbReference type="Proteomes" id="UP000199391"/>
    </source>
</evidence>
<keyword evidence="14" id="KW-1185">Reference proteome</keyword>
<dbReference type="PANTHER" id="PTHR10091:SF0">
    <property type="entry name" value="GALACTOSE MUTAROTASE"/>
    <property type="match status" value="1"/>
</dbReference>